<evidence type="ECO:0000259" key="3">
    <source>
        <dbReference type="PROSITE" id="PS50009"/>
    </source>
</evidence>
<dbReference type="AlphaFoldDB" id="A0A1Y1YMZ4"/>
<dbReference type="OrthoDB" id="10254377at2759"/>
<evidence type="ECO:0000313" key="4">
    <source>
        <dbReference type="EMBL" id="ORX99345.1"/>
    </source>
</evidence>
<gene>
    <name evidence="4" type="ORF">K493DRAFT_393875</name>
</gene>
<dbReference type="InterPro" id="IPR019804">
    <property type="entry name" value="Ras_G-nucl-exch_fac_CS"/>
</dbReference>
<keyword evidence="5" id="KW-1185">Reference proteome</keyword>
<evidence type="ECO:0000256" key="2">
    <source>
        <dbReference type="PROSITE-ProRule" id="PRU00168"/>
    </source>
</evidence>
<evidence type="ECO:0000256" key="1">
    <source>
        <dbReference type="ARBA" id="ARBA00022658"/>
    </source>
</evidence>
<dbReference type="InterPro" id="IPR008937">
    <property type="entry name" value="Ras-like_GEF"/>
</dbReference>
<dbReference type="InterPro" id="IPR036964">
    <property type="entry name" value="RASGEF_cat_dom_sf"/>
</dbReference>
<dbReference type="Pfam" id="PF00617">
    <property type="entry name" value="RasGEF"/>
    <property type="match status" value="1"/>
</dbReference>
<keyword evidence="1 2" id="KW-0344">Guanine-nucleotide releasing factor</keyword>
<sequence>MPSLSESSARSSQLSAVSDEYTVDVELSSSPANSIPCSPANPRQKRSFLLSYPTETIAQQFCIIEQHYLCAVQWHELIGVQWKDSAAKDGHDKCNEVLAQIERFNIMCQWVATEVVTSDTVEERTCIVEKLIRIAMRCYQHRNYSTLLQILLGLQSSNVSRLSRTWERVGVQEKRTFEELKEFTSPCKNWGNIRSAMRKASEDYRHLMWSNPEREDCKMVGEACIPFFGLFLSDLTYNSEQPSYLPPPSDGLPALINFHKHHITASVIKRLLSFQTLSRRYPFRPDVTVFPKCLFLRYAEEADIRELSLKCE</sequence>
<dbReference type="STRING" id="1314790.A0A1Y1YMZ4"/>
<dbReference type="SMART" id="SM00147">
    <property type="entry name" value="RasGEF"/>
    <property type="match status" value="1"/>
</dbReference>
<dbReference type="GO" id="GO:0005085">
    <property type="term" value="F:guanyl-nucleotide exchange factor activity"/>
    <property type="evidence" value="ECO:0007669"/>
    <property type="project" value="UniProtKB-KW"/>
</dbReference>
<comment type="caution">
    <text evidence="4">The sequence shown here is derived from an EMBL/GenBank/DDBJ whole genome shotgun (WGS) entry which is preliminary data.</text>
</comment>
<dbReference type="InterPro" id="IPR001895">
    <property type="entry name" value="RASGEF_cat_dom"/>
</dbReference>
<dbReference type="Gene3D" id="1.10.840.10">
    <property type="entry name" value="Ras guanine-nucleotide exchange factors catalytic domain"/>
    <property type="match status" value="1"/>
</dbReference>
<name>A0A1Y1YMZ4_9FUNG</name>
<dbReference type="GO" id="GO:0005886">
    <property type="term" value="C:plasma membrane"/>
    <property type="evidence" value="ECO:0007669"/>
    <property type="project" value="TreeGrafter"/>
</dbReference>
<dbReference type="EMBL" id="MCFE01000099">
    <property type="protein sequence ID" value="ORX99345.1"/>
    <property type="molecule type" value="Genomic_DNA"/>
</dbReference>
<protein>
    <submittedName>
        <fullName evidence="4">Ras GEF</fullName>
    </submittedName>
</protein>
<dbReference type="InterPro" id="IPR023578">
    <property type="entry name" value="Ras_GEF_dom_sf"/>
</dbReference>
<evidence type="ECO:0000313" key="5">
    <source>
        <dbReference type="Proteomes" id="UP000193498"/>
    </source>
</evidence>
<dbReference type="InParanoid" id="A0A1Y1YMZ4"/>
<dbReference type="Proteomes" id="UP000193498">
    <property type="component" value="Unassembled WGS sequence"/>
</dbReference>
<dbReference type="PANTHER" id="PTHR23113">
    <property type="entry name" value="GUANINE NUCLEOTIDE EXCHANGE FACTOR"/>
    <property type="match status" value="1"/>
</dbReference>
<dbReference type="PANTHER" id="PTHR23113:SF363">
    <property type="entry name" value="PROTEIN SON OF SEVENLESS"/>
    <property type="match status" value="1"/>
</dbReference>
<proteinExistence type="predicted"/>
<dbReference type="GO" id="GO:0007265">
    <property type="term" value="P:Ras protein signal transduction"/>
    <property type="evidence" value="ECO:0007669"/>
    <property type="project" value="TreeGrafter"/>
</dbReference>
<dbReference type="PROSITE" id="PS00720">
    <property type="entry name" value="RASGEF"/>
    <property type="match status" value="1"/>
</dbReference>
<reference evidence="4 5" key="1">
    <citation type="submission" date="2016-07" db="EMBL/GenBank/DDBJ databases">
        <title>Pervasive Adenine N6-methylation of Active Genes in Fungi.</title>
        <authorList>
            <consortium name="DOE Joint Genome Institute"/>
            <person name="Mondo S.J."/>
            <person name="Dannebaum R.O."/>
            <person name="Kuo R.C."/>
            <person name="Labutti K."/>
            <person name="Haridas S."/>
            <person name="Kuo A."/>
            <person name="Salamov A."/>
            <person name="Ahrendt S.R."/>
            <person name="Lipzen A."/>
            <person name="Sullivan W."/>
            <person name="Andreopoulos W.B."/>
            <person name="Clum A."/>
            <person name="Lindquist E."/>
            <person name="Daum C."/>
            <person name="Ramamoorthy G.K."/>
            <person name="Gryganskyi A."/>
            <person name="Culley D."/>
            <person name="Magnuson J.K."/>
            <person name="James T.Y."/>
            <person name="O'Malley M.A."/>
            <person name="Stajich J.E."/>
            <person name="Spatafora J.W."/>
            <person name="Visel A."/>
            <person name="Grigoriev I.V."/>
        </authorList>
    </citation>
    <scope>NUCLEOTIDE SEQUENCE [LARGE SCALE GENOMIC DNA]</scope>
    <source>
        <strain evidence="4 5">CBS 931.73</strain>
    </source>
</reference>
<feature type="domain" description="Ras-GEF" evidence="3">
    <location>
        <begin position="53"/>
        <end position="308"/>
    </location>
</feature>
<accession>A0A1Y1YMZ4</accession>
<organism evidence="4 5">
    <name type="scientific">Basidiobolus meristosporus CBS 931.73</name>
    <dbReference type="NCBI Taxonomy" id="1314790"/>
    <lineage>
        <taxon>Eukaryota</taxon>
        <taxon>Fungi</taxon>
        <taxon>Fungi incertae sedis</taxon>
        <taxon>Zoopagomycota</taxon>
        <taxon>Entomophthoromycotina</taxon>
        <taxon>Basidiobolomycetes</taxon>
        <taxon>Basidiobolales</taxon>
        <taxon>Basidiobolaceae</taxon>
        <taxon>Basidiobolus</taxon>
    </lineage>
</organism>
<dbReference type="SUPFAM" id="SSF48366">
    <property type="entry name" value="Ras GEF"/>
    <property type="match status" value="1"/>
</dbReference>
<dbReference type="PROSITE" id="PS50009">
    <property type="entry name" value="RASGEF_CAT"/>
    <property type="match status" value="1"/>
</dbReference>